<name>A0ABT3NZR1_9PROT</name>
<dbReference type="Pfam" id="PF13020">
    <property type="entry name" value="NOV_C"/>
    <property type="match status" value="1"/>
</dbReference>
<feature type="compositionally biased region" description="Acidic residues" evidence="1">
    <location>
        <begin position="831"/>
        <end position="843"/>
    </location>
</feature>
<dbReference type="InterPro" id="IPR052957">
    <property type="entry name" value="Auxin_embryo_med"/>
</dbReference>
<accession>A0ABT3NZR1</accession>
<dbReference type="PANTHER" id="PTHR32387">
    <property type="entry name" value="WU:FJ29H11"/>
    <property type="match status" value="1"/>
</dbReference>
<dbReference type="RefSeq" id="WP_301591858.1">
    <property type="nucleotide sequence ID" value="NZ_JAPFQI010000019.1"/>
</dbReference>
<dbReference type="EMBL" id="JAPFQI010000019">
    <property type="protein sequence ID" value="MCW8087651.1"/>
    <property type="molecule type" value="Genomic_DNA"/>
</dbReference>
<reference evidence="3 4" key="1">
    <citation type="submission" date="2022-10" db="EMBL/GenBank/DDBJ databases">
        <title>Roseococcus glaciei nov., sp. nov., isolated from glacier.</title>
        <authorList>
            <person name="Liu Q."/>
            <person name="Xin Y.-H."/>
        </authorList>
    </citation>
    <scope>NUCLEOTIDE SEQUENCE [LARGE SCALE GENOMIC DNA]</scope>
    <source>
        <strain evidence="3 4">MDT2-1-1</strain>
    </source>
</reference>
<feature type="region of interest" description="Disordered" evidence="1">
    <location>
        <begin position="825"/>
        <end position="901"/>
    </location>
</feature>
<protein>
    <submittedName>
        <fullName evidence="3">DUF3883 domain-containing protein</fullName>
    </submittedName>
</protein>
<evidence type="ECO:0000256" key="1">
    <source>
        <dbReference type="SAM" id="MobiDB-lite"/>
    </source>
</evidence>
<dbReference type="PANTHER" id="PTHR32387:SF0">
    <property type="entry name" value="PROTEIN NO VEIN"/>
    <property type="match status" value="1"/>
</dbReference>
<feature type="domain" description="Protein NO VEIN C-terminal" evidence="2">
    <location>
        <begin position="947"/>
        <end position="1012"/>
    </location>
</feature>
<evidence type="ECO:0000313" key="3">
    <source>
        <dbReference type="EMBL" id="MCW8087651.1"/>
    </source>
</evidence>
<dbReference type="InterPro" id="IPR036890">
    <property type="entry name" value="HATPase_C_sf"/>
</dbReference>
<dbReference type="Gene3D" id="3.30.565.10">
    <property type="entry name" value="Histidine kinase-like ATPase, C-terminal domain"/>
    <property type="match status" value="1"/>
</dbReference>
<evidence type="ECO:0000313" key="4">
    <source>
        <dbReference type="Proteomes" id="UP001526430"/>
    </source>
</evidence>
<dbReference type="InterPro" id="IPR024975">
    <property type="entry name" value="NOV_C"/>
</dbReference>
<comment type="caution">
    <text evidence="3">The sequence shown here is derived from an EMBL/GenBank/DDBJ whole genome shotgun (WGS) entry which is preliminary data.</text>
</comment>
<dbReference type="NCBIfam" id="NF047352">
    <property type="entry name" value="P_loop_sacsin"/>
    <property type="match status" value="1"/>
</dbReference>
<evidence type="ECO:0000259" key="2">
    <source>
        <dbReference type="Pfam" id="PF13020"/>
    </source>
</evidence>
<organism evidence="3 4">
    <name type="scientific">Sabulicella glaciei</name>
    <dbReference type="NCBI Taxonomy" id="2984948"/>
    <lineage>
        <taxon>Bacteria</taxon>
        <taxon>Pseudomonadati</taxon>
        <taxon>Pseudomonadota</taxon>
        <taxon>Alphaproteobacteria</taxon>
        <taxon>Acetobacterales</taxon>
        <taxon>Acetobacteraceae</taxon>
        <taxon>Sabulicella</taxon>
    </lineage>
</organism>
<dbReference type="SUPFAM" id="SSF55874">
    <property type="entry name" value="ATPase domain of HSP90 chaperone/DNA topoisomerase II/histidine kinase"/>
    <property type="match status" value="1"/>
</dbReference>
<dbReference type="Proteomes" id="UP001526430">
    <property type="component" value="Unassembled WGS sequence"/>
</dbReference>
<sequence>MSVDYAALREENRLEYGRAIGRIGKMLLEDRYDKRTHFIYEVLQNTEDALRRRAGWNGSRAVTFALTHEALRISHFGAPFSEPDVRGVCGINASTKDVTSIGRFGIGFKSVYAFTERPEIHSGDESFSVSEYVFPRAVASVTRHPDETLILLPLRAEDTDAFKEIAEGLRALGAEALLFLKHVEEIVWSVEGEDAGNYRRSSTGDGFACEVELTTCRGSKSSSQSYLRYSRDVESKGKRVGQAELAFRLETLEDGSRAVQPISDARLVVFFPTVLPTHTGFLVQGPYQTTPSRDNIPADKPWNIELAQRTGELLVEVLEHLRESGMLSVATLRTLPLDRSKMAGGLFQPLYDSVVAAMRSRRLLPTSTGSFATAAELRLARAQDVRELFGAKQLSALIGEPGMVVWASADITADRAPQLRSFLMQELKIPELTLDQMLARTADAFLKEQPDAWMIRFYRLLASQPALMRSRTKDMALYRLEDGTHVPLTKNGIRQVFLPTGEKTGFPTLRAELVAPQTQDFLESAGLTKPDPVDDVIHHLLPAYREKSVKISSYAEDVARILRAFETDSHAQREKLVGALRTATIVIVRDAKTQKKYISRPGEVYLATARLTKVFEGVERVLFVDAEYECLRGEKIREMLEACGATRILRPQTSVCDLSQDERQAARRAAGWEGYSSENAINDVDIAGLKELLELLPGLPEEEQRERALLLWEAMAELVDRRGVSILSIPYTWIYHQTRSTMVDAGFLRRLNQTAWIPDASGVLRLPSEVVFEELGWPRHAVLEARIEFRPPAISALAREVGIDPDVLDELKRLGVTDLEQLRSRLREEARDDEGEATNDDERDGGGDVATGHRQGDGSGTGDAGGCGSSSGSGGRPGGGHSGGSGGRKHSSGGGGTREFISYVGVRPDGEQGDPDGLTQRQRLDLEEAAIALILRLEPVLERTPAGNTGFDLVEKDVAGEPERWVEVKAMKGSLADRPVGLSGPQMEQARRCGDQFWLYVVERAGSDQARVLRIRNPHGRAGTFTFDRGWEGVAAVIEARFNHAAE</sequence>
<keyword evidence="4" id="KW-1185">Reference proteome</keyword>
<gene>
    <name evidence="3" type="ORF">OF850_18660</name>
</gene>
<proteinExistence type="predicted"/>
<feature type="compositionally biased region" description="Gly residues" evidence="1">
    <location>
        <begin position="857"/>
        <end position="897"/>
    </location>
</feature>